<dbReference type="AlphaFoldDB" id="A0AAU9MDG2"/>
<name>A0AAU9MDG2_9ASTR</name>
<evidence type="ECO:0000313" key="2">
    <source>
        <dbReference type="Proteomes" id="UP001157418"/>
    </source>
</evidence>
<comment type="caution">
    <text evidence="1">The sequence shown here is derived from an EMBL/GenBank/DDBJ whole genome shotgun (WGS) entry which is preliminary data.</text>
</comment>
<dbReference type="PANTHER" id="PTHR33265:SF31">
    <property type="entry name" value="AVR9_CF-9 RAPIDLY ELICITED PROTEIN 146"/>
    <property type="match status" value="1"/>
</dbReference>
<dbReference type="PANTHER" id="PTHR33265">
    <property type="entry name" value="AVR9/CF-9 RAPIDLY ELICITED PROTEIN-RELATED"/>
    <property type="match status" value="1"/>
</dbReference>
<protein>
    <recommendedName>
        <fullName evidence="3">Avr9/Cf-9 rapidly elicited protein 146</fullName>
    </recommendedName>
</protein>
<dbReference type="Proteomes" id="UP001157418">
    <property type="component" value="Unassembled WGS sequence"/>
</dbReference>
<proteinExistence type="predicted"/>
<evidence type="ECO:0000313" key="1">
    <source>
        <dbReference type="EMBL" id="CAH1422658.1"/>
    </source>
</evidence>
<dbReference type="EMBL" id="CAKMRJ010001112">
    <property type="protein sequence ID" value="CAH1422658.1"/>
    <property type="molecule type" value="Genomic_DNA"/>
</dbReference>
<keyword evidence="2" id="KW-1185">Reference proteome</keyword>
<reference evidence="1 2" key="1">
    <citation type="submission" date="2022-01" db="EMBL/GenBank/DDBJ databases">
        <authorList>
            <person name="Xiong W."/>
            <person name="Schranz E."/>
        </authorList>
    </citation>
    <scope>NUCLEOTIDE SEQUENCE [LARGE SCALE GENOMIC DNA]</scope>
</reference>
<organism evidence="1 2">
    <name type="scientific">Lactuca virosa</name>
    <dbReference type="NCBI Taxonomy" id="75947"/>
    <lineage>
        <taxon>Eukaryota</taxon>
        <taxon>Viridiplantae</taxon>
        <taxon>Streptophyta</taxon>
        <taxon>Embryophyta</taxon>
        <taxon>Tracheophyta</taxon>
        <taxon>Spermatophyta</taxon>
        <taxon>Magnoliopsida</taxon>
        <taxon>eudicotyledons</taxon>
        <taxon>Gunneridae</taxon>
        <taxon>Pentapetalae</taxon>
        <taxon>asterids</taxon>
        <taxon>campanulids</taxon>
        <taxon>Asterales</taxon>
        <taxon>Asteraceae</taxon>
        <taxon>Cichorioideae</taxon>
        <taxon>Cichorieae</taxon>
        <taxon>Lactucinae</taxon>
        <taxon>Lactuca</taxon>
    </lineage>
</organism>
<gene>
    <name evidence="1" type="ORF">LVIROSA_LOCUS9976</name>
</gene>
<evidence type="ECO:0008006" key="3">
    <source>
        <dbReference type="Google" id="ProtNLM"/>
    </source>
</evidence>
<accession>A0AAU9MDG2</accession>
<sequence>MEQNLPVVARKLWSLVRVMLFMLRKNISKRKLLLDLNMMMKRGKVAGKALQNLMLHHHRNWSSSAFNRRSQSHDSSNFTFPPPQTDDYEFSCTNSPAYPVLSLFSTNKKPKHHYKKSSEKKSTAEKNNHEDIIIDAAVIKVLHEMLTSATASPALPGFGKSPMVRQLRVTDSPFPLCNGDEDSYVDEAAEKFIMKFYNDLRRQT</sequence>